<dbReference type="KEGG" id="mpsy:CEK71_15750"/>
<dbReference type="EMBL" id="PGFZ01000004">
    <property type="protein sequence ID" value="POZ51959.1"/>
    <property type="molecule type" value="Genomic_DNA"/>
</dbReference>
<protein>
    <recommendedName>
        <fullName evidence="6">DUF4381 domain-containing protein</fullName>
    </recommendedName>
</protein>
<dbReference type="RefSeq" id="WP_088620270.1">
    <property type="nucleotide sequence ID" value="NZ_CP022129.1"/>
</dbReference>
<name>A0A1Z4C1I5_9GAMM</name>
<keyword evidence="1" id="KW-0472">Membrane</keyword>
<keyword evidence="1" id="KW-0812">Transmembrane</keyword>
<dbReference type="AlphaFoldDB" id="A0A1Z4C1I5"/>
<dbReference type="InterPro" id="IPR025489">
    <property type="entry name" value="DUF4381"/>
</dbReference>
<evidence type="ECO:0000256" key="1">
    <source>
        <dbReference type="SAM" id="Phobius"/>
    </source>
</evidence>
<evidence type="ECO:0008006" key="6">
    <source>
        <dbReference type="Google" id="ProtNLM"/>
    </source>
</evidence>
<sequence length="168" mass="18576">MQPTQLELKGLHLPEALSWWPPAWGWWLVAAAAVLVPALLFAWYRRLTRQTAVKTAKKLLAALKQNPDLDNGQKLRELSVLLRRVAISIAPDPSQVAGLTGARWLAFLDQGLPDAPFSLGVGAALADGPYRRSVLGDAQIAQLFTLCEAWLKDCVPAYRRAKRQKKSL</sequence>
<accession>A0A1Z4C1I5</accession>
<gene>
    <name evidence="3" type="ORF">AADEFJLK_02180</name>
    <name evidence="2" type="ORF">CEK71_15750</name>
</gene>
<dbReference type="Proteomes" id="UP000237423">
    <property type="component" value="Unassembled WGS sequence"/>
</dbReference>
<dbReference type="OrthoDB" id="283083at2"/>
<evidence type="ECO:0000313" key="2">
    <source>
        <dbReference type="EMBL" id="ASF47398.1"/>
    </source>
</evidence>
<keyword evidence="1" id="KW-1133">Transmembrane helix</keyword>
<evidence type="ECO:0000313" key="5">
    <source>
        <dbReference type="Proteomes" id="UP000237423"/>
    </source>
</evidence>
<reference evidence="2 4" key="1">
    <citation type="submission" date="2017-06" db="EMBL/GenBank/DDBJ databases">
        <title>Genome Sequencing of the methanotroph Methylovulum psychrotolerants str. HV10-M2 isolated from a high-altitude environment.</title>
        <authorList>
            <person name="Mateos-Rivera A."/>
        </authorList>
    </citation>
    <scope>NUCLEOTIDE SEQUENCE [LARGE SCALE GENOMIC DNA]</scope>
    <source>
        <strain evidence="2 4">HV10_M2</strain>
    </source>
</reference>
<evidence type="ECO:0000313" key="3">
    <source>
        <dbReference type="EMBL" id="POZ51959.1"/>
    </source>
</evidence>
<keyword evidence="4" id="KW-1185">Reference proteome</keyword>
<dbReference type="EMBL" id="CP022129">
    <property type="protein sequence ID" value="ASF47398.1"/>
    <property type="molecule type" value="Genomic_DNA"/>
</dbReference>
<feature type="transmembrane region" description="Helical" evidence="1">
    <location>
        <begin position="24"/>
        <end position="44"/>
    </location>
</feature>
<proteinExistence type="predicted"/>
<dbReference type="Pfam" id="PF14316">
    <property type="entry name" value="DUF4381"/>
    <property type="match status" value="1"/>
</dbReference>
<organism evidence="2 4">
    <name type="scientific">Methylovulum psychrotolerans</name>
    <dbReference type="NCBI Taxonomy" id="1704499"/>
    <lineage>
        <taxon>Bacteria</taxon>
        <taxon>Pseudomonadati</taxon>
        <taxon>Pseudomonadota</taxon>
        <taxon>Gammaproteobacteria</taxon>
        <taxon>Methylococcales</taxon>
        <taxon>Methylococcaceae</taxon>
        <taxon>Methylovulum</taxon>
    </lineage>
</organism>
<dbReference type="Proteomes" id="UP000197019">
    <property type="component" value="Chromosome"/>
</dbReference>
<reference evidence="3 5" key="2">
    <citation type="submission" date="2017-11" db="EMBL/GenBank/DDBJ databases">
        <title>Draft Genome Sequence of Methylobacter psychrotolerans Sph1T, an Obligate Methanotroph from Low-Temperature Environments.</title>
        <authorList>
            <person name="Oshkin I.Y."/>
            <person name="Miroshnikov K."/>
            <person name="Belova S.E."/>
            <person name="Korzhenkov A."/>
            <person name="Toshchakov S.V."/>
            <person name="Dedysh S.N."/>
        </authorList>
    </citation>
    <scope>NUCLEOTIDE SEQUENCE [LARGE SCALE GENOMIC DNA]</scope>
    <source>
        <strain evidence="3 5">Sph1</strain>
    </source>
</reference>
<evidence type="ECO:0000313" key="4">
    <source>
        <dbReference type="Proteomes" id="UP000197019"/>
    </source>
</evidence>